<dbReference type="EMBL" id="JWZT01001987">
    <property type="protein sequence ID" value="KII70723.1"/>
    <property type="molecule type" value="Genomic_DNA"/>
</dbReference>
<reference evidence="1 2" key="1">
    <citation type="journal article" date="2014" name="Genome Biol. Evol.">
        <title>The genome of the myxosporean Thelohanellus kitauei shows adaptations to nutrient acquisition within its fish host.</title>
        <authorList>
            <person name="Yang Y."/>
            <person name="Xiong J."/>
            <person name="Zhou Z."/>
            <person name="Huo F."/>
            <person name="Miao W."/>
            <person name="Ran C."/>
            <person name="Liu Y."/>
            <person name="Zhang J."/>
            <person name="Feng J."/>
            <person name="Wang M."/>
            <person name="Wang M."/>
            <person name="Wang L."/>
            <person name="Yao B."/>
        </authorList>
    </citation>
    <scope>NUCLEOTIDE SEQUENCE [LARGE SCALE GENOMIC DNA]</scope>
    <source>
        <strain evidence="1">Wuqing</strain>
    </source>
</reference>
<evidence type="ECO:0000313" key="1">
    <source>
        <dbReference type="EMBL" id="KII70723.1"/>
    </source>
</evidence>
<dbReference type="AlphaFoldDB" id="A0A0C2JMY5"/>
<organism evidence="1 2">
    <name type="scientific">Thelohanellus kitauei</name>
    <name type="common">Myxosporean</name>
    <dbReference type="NCBI Taxonomy" id="669202"/>
    <lineage>
        <taxon>Eukaryota</taxon>
        <taxon>Metazoa</taxon>
        <taxon>Cnidaria</taxon>
        <taxon>Myxozoa</taxon>
        <taxon>Myxosporea</taxon>
        <taxon>Bivalvulida</taxon>
        <taxon>Platysporina</taxon>
        <taxon>Myxobolidae</taxon>
        <taxon>Thelohanellus</taxon>
    </lineage>
</organism>
<gene>
    <name evidence="1" type="ORF">RF11_09059</name>
</gene>
<comment type="caution">
    <text evidence="1">The sequence shown here is derived from an EMBL/GenBank/DDBJ whole genome shotgun (WGS) entry which is preliminary data.</text>
</comment>
<proteinExistence type="predicted"/>
<name>A0A0C2JMY5_THEKT</name>
<evidence type="ECO:0000313" key="2">
    <source>
        <dbReference type="Proteomes" id="UP000031668"/>
    </source>
</evidence>
<dbReference type="Proteomes" id="UP000031668">
    <property type="component" value="Unassembled WGS sequence"/>
</dbReference>
<protein>
    <submittedName>
        <fullName evidence="1">Uncharacterized protein</fullName>
    </submittedName>
</protein>
<keyword evidence="2" id="KW-1185">Reference proteome</keyword>
<sequence>MNTTSSSKKELSVHKLFGSLTRVLIKTVKILLKLHPIYKKIDEYELTFEKYRSSLMELVGGSDPNISIFIEVLGSESKILTSKQARDEMSDPGHPAFLRRLSVKNQLHYCAVIFYESKQLIMAIKSKSGTEQFPPHFSFVAEVYAQTCIDCPAHKITKLEATGYISRCPSNYTSKSFPLTYLVLEQECNKCSVTFTFASADNLGDINVVYHQVPDTNTPNGTPDQSNKLVLPTIRLQPFSDKISCELSGKQYLNLLKVEPKGITSTCDYNDSLKLTKRETLYKKINVVSRVYRAQNFKTQLSPLIASRPVQPFHLEWCSSKWRSRVE</sequence>
<accession>A0A0C2JMY5</accession>